<keyword evidence="3" id="KW-1185">Reference proteome</keyword>
<evidence type="ECO:0000313" key="2">
    <source>
        <dbReference type="EMBL" id="ACZ43507.1"/>
    </source>
</evidence>
<organism evidence="2 3">
    <name type="scientific">Thermobaculum terrenum (strain ATCC BAA-798 / CCMEE 7001 / YNP1)</name>
    <dbReference type="NCBI Taxonomy" id="525904"/>
    <lineage>
        <taxon>Bacteria</taxon>
        <taxon>Bacillati</taxon>
        <taxon>Chloroflexota</taxon>
        <taxon>Chloroflexia</taxon>
        <taxon>Candidatus Thermobaculales</taxon>
        <taxon>Candidatus Thermobaculaceae</taxon>
        <taxon>Thermobaculum</taxon>
    </lineage>
</organism>
<evidence type="ECO:0000256" key="1">
    <source>
        <dbReference type="SAM" id="Phobius"/>
    </source>
</evidence>
<dbReference type="HOGENOM" id="CLU_2959381_0_0_0"/>
<dbReference type="Proteomes" id="UP000000323">
    <property type="component" value="Chromosome 2"/>
</dbReference>
<dbReference type="AlphaFoldDB" id="D1CID6"/>
<accession>D1CID6</accession>
<dbReference type="KEGG" id="ttr:Tter_2619"/>
<proteinExistence type="predicted"/>
<keyword evidence="1" id="KW-0812">Transmembrane</keyword>
<gene>
    <name evidence="2" type="ordered locus">Tter_2619</name>
</gene>
<sequence length="59" mass="6133">MKAFLGSIIGGVLLIVLTLVVGFATGRDLHTLAGVVMLVGTLGFYYGGVFGSLFEEPTN</sequence>
<keyword evidence="1" id="KW-1133">Transmembrane helix</keyword>
<keyword evidence="1" id="KW-0472">Membrane</keyword>
<dbReference type="STRING" id="525904.Tter_2619"/>
<feature type="transmembrane region" description="Helical" evidence="1">
    <location>
        <begin position="32"/>
        <end position="54"/>
    </location>
</feature>
<name>D1CID6_THET1</name>
<dbReference type="EMBL" id="CP001826">
    <property type="protein sequence ID" value="ACZ43507.1"/>
    <property type="molecule type" value="Genomic_DNA"/>
</dbReference>
<evidence type="ECO:0000313" key="3">
    <source>
        <dbReference type="Proteomes" id="UP000000323"/>
    </source>
</evidence>
<dbReference type="RefSeq" id="WP_012876538.1">
    <property type="nucleotide sequence ID" value="NC_013526.1"/>
</dbReference>
<protein>
    <submittedName>
        <fullName evidence="2">Uncharacterized protein</fullName>
    </submittedName>
</protein>
<reference evidence="3" key="1">
    <citation type="journal article" date="2010" name="Stand. Genomic Sci.">
        <title>Complete genome sequence of 'Thermobaculum terrenum' type strain (YNP1).</title>
        <authorList>
            <person name="Kiss H."/>
            <person name="Cleland D."/>
            <person name="Lapidus A."/>
            <person name="Lucas S."/>
            <person name="Glavina Del Rio T."/>
            <person name="Nolan M."/>
            <person name="Tice H."/>
            <person name="Han C."/>
            <person name="Goodwin L."/>
            <person name="Pitluck S."/>
            <person name="Liolios K."/>
            <person name="Ivanova N."/>
            <person name="Mavromatis K."/>
            <person name="Ovchinnikova G."/>
            <person name="Pati A."/>
            <person name="Chen A."/>
            <person name="Palaniappan K."/>
            <person name="Land M."/>
            <person name="Hauser L."/>
            <person name="Chang Y."/>
            <person name="Jeffries C."/>
            <person name="Lu M."/>
            <person name="Brettin T."/>
            <person name="Detter J."/>
            <person name="Goker M."/>
            <person name="Tindall B."/>
            <person name="Beck B."/>
            <person name="McDermott T."/>
            <person name="Woyke T."/>
            <person name="Bristow J."/>
            <person name="Eisen J."/>
            <person name="Markowitz V."/>
            <person name="Hugenholtz P."/>
            <person name="Kyrpides N."/>
            <person name="Klenk H."/>
            <person name="Cheng J."/>
        </authorList>
    </citation>
    <scope>NUCLEOTIDE SEQUENCE [LARGE SCALE GENOMIC DNA]</scope>
    <source>
        <strain evidence="3">ATCC BAA-798 / YNP1</strain>
    </source>
</reference>